<evidence type="ECO:0000313" key="3">
    <source>
        <dbReference type="EMBL" id="EXM38827.1"/>
    </source>
</evidence>
<name>A0A011VSW8_RUMAL</name>
<evidence type="ECO:0000313" key="2">
    <source>
        <dbReference type="EMBL" id="EXM38356.1"/>
    </source>
</evidence>
<evidence type="ECO:0000256" key="1">
    <source>
        <dbReference type="SAM" id="Phobius"/>
    </source>
</evidence>
<evidence type="ECO:0008006" key="5">
    <source>
        <dbReference type="Google" id="ProtNLM"/>
    </source>
</evidence>
<organism evidence="2 4">
    <name type="scientific">Ruminococcus albus SY3</name>
    <dbReference type="NCBI Taxonomy" id="1341156"/>
    <lineage>
        <taxon>Bacteria</taxon>
        <taxon>Bacillati</taxon>
        <taxon>Bacillota</taxon>
        <taxon>Clostridia</taxon>
        <taxon>Eubacteriales</taxon>
        <taxon>Oscillospiraceae</taxon>
        <taxon>Ruminococcus</taxon>
    </lineage>
</organism>
<reference evidence="2 4" key="1">
    <citation type="submission" date="2013-06" db="EMBL/GenBank/DDBJ databases">
        <title>Rumen cellulosomics: divergent fiber-degrading strategies revealed by comparative genome-wide analysis of six Ruminococcal strains.</title>
        <authorList>
            <person name="Dassa B."/>
            <person name="Borovok I."/>
            <person name="Lamed R."/>
            <person name="Flint H."/>
            <person name="Yeoman C.J."/>
            <person name="White B."/>
            <person name="Bayer E.A."/>
        </authorList>
    </citation>
    <scope>NUCLEOTIDE SEQUENCE [LARGE SCALE GENOMIC DNA]</scope>
    <source>
        <strain evidence="2 4">SY3</strain>
    </source>
</reference>
<proteinExistence type="predicted"/>
<dbReference type="RefSeq" id="WP_024858500.1">
    <property type="nucleotide sequence ID" value="NZ_JEOB01000003.1"/>
</dbReference>
<dbReference type="PATRIC" id="fig|1341156.4.peg.2094"/>
<feature type="transmembrane region" description="Helical" evidence="1">
    <location>
        <begin position="12"/>
        <end position="29"/>
    </location>
</feature>
<dbReference type="EMBL" id="JEOB01000003">
    <property type="protein sequence ID" value="EXM38827.1"/>
    <property type="molecule type" value="Genomic_DNA"/>
</dbReference>
<gene>
    <name evidence="3" type="ORF">RASY3_10750</name>
    <name evidence="2" type="ORF">RASY3_19440</name>
</gene>
<keyword evidence="1" id="KW-0812">Transmembrane</keyword>
<sequence>MKIYKLSKRPLALIYALLGAILFFIRFALNLVLDLVEKYAHIHSNFADYYVLLPLWVIAALFAVLVLPFYFHKARYTVSDKEITAKSGLFITSKQFMLTSSVKSVTCILLPLGRLTGMNFIILNALGSRLVIPFLGRRDAEEIANLVNNSIRSRIDE</sequence>
<dbReference type="AlphaFoldDB" id="A0A011VSW8"/>
<keyword evidence="4" id="KW-1185">Reference proteome</keyword>
<dbReference type="Proteomes" id="UP000021369">
    <property type="component" value="Unassembled WGS sequence"/>
</dbReference>
<keyword evidence="1" id="KW-1133">Transmembrane helix</keyword>
<accession>A0A011VSW8</accession>
<keyword evidence="1" id="KW-0472">Membrane</keyword>
<comment type="caution">
    <text evidence="2">The sequence shown here is derived from an EMBL/GenBank/DDBJ whole genome shotgun (WGS) entry which is preliminary data.</text>
</comment>
<evidence type="ECO:0000313" key="4">
    <source>
        <dbReference type="Proteomes" id="UP000021369"/>
    </source>
</evidence>
<feature type="transmembrane region" description="Helical" evidence="1">
    <location>
        <begin position="49"/>
        <end position="71"/>
    </location>
</feature>
<dbReference type="EMBL" id="JEOB01000004">
    <property type="protein sequence ID" value="EXM38356.1"/>
    <property type="molecule type" value="Genomic_DNA"/>
</dbReference>
<dbReference type="OrthoDB" id="1821186at2"/>
<protein>
    <recommendedName>
        <fullName evidence="5">DUF304 domain-containing protein</fullName>
    </recommendedName>
</protein>